<dbReference type="Pfam" id="PF00534">
    <property type="entry name" value="Glycos_transf_1"/>
    <property type="match status" value="1"/>
</dbReference>
<organism evidence="2 3">
    <name type="scientific">Runella rosea</name>
    <dbReference type="NCBI Taxonomy" id="2259595"/>
    <lineage>
        <taxon>Bacteria</taxon>
        <taxon>Pseudomonadati</taxon>
        <taxon>Bacteroidota</taxon>
        <taxon>Cytophagia</taxon>
        <taxon>Cytophagales</taxon>
        <taxon>Spirosomataceae</taxon>
        <taxon>Runella</taxon>
    </lineage>
</organism>
<evidence type="ECO:0000313" key="3">
    <source>
        <dbReference type="Proteomes" id="UP000251993"/>
    </source>
</evidence>
<dbReference type="RefSeq" id="WP_114068052.1">
    <property type="nucleotide sequence ID" value="NZ_CP030850.1"/>
</dbReference>
<dbReference type="PANTHER" id="PTHR12526">
    <property type="entry name" value="GLYCOSYLTRANSFERASE"/>
    <property type="match status" value="1"/>
</dbReference>
<dbReference type="KEGG" id="run:DR864_16685"/>
<dbReference type="Proteomes" id="UP000251993">
    <property type="component" value="Chromosome"/>
</dbReference>
<gene>
    <name evidence="2" type="ORF">DR864_16685</name>
</gene>
<dbReference type="Gene3D" id="3.40.50.2000">
    <property type="entry name" value="Glycogen Phosphorylase B"/>
    <property type="match status" value="1"/>
</dbReference>
<dbReference type="EMBL" id="CP030850">
    <property type="protein sequence ID" value="AXE19269.1"/>
    <property type="molecule type" value="Genomic_DNA"/>
</dbReference>
<reference evidence="2 3" key="1">
    <citation type="submission" date="2018-07" db="EMBL/GenBank/DDBJ databases">
        <title>Genome sequencing of Runella.</title>
        <authorList>
            <person name="Baek M.-G."/>
            <person name="Yi H."/>
        </authorList>
    </citation>
    <scope>NUCLEOTIDE SEQUENCE [LARGE SCALE GENOMIC DNA]</scope>
    <source>
        <strain evidence="2 3">HYN0085</strain>
    </source>
</reference>
<sequence length="401" mass="46727">MMQLPVRTLIYDRDISGHHLDYLQFLVEYLKKMPEEVRSQFVFVLHEGARDRFRADEALVQFHYIDSEQLSSFLALTSVLRRAAAEMRYLTELIHKYKVERLIFMHIDAFQYELGRTSISNLGVKFSGLLFLPFRKYYEDDSTLTDKLRREWRGWRKGWQMRWMLRNPQLERIFFLNDKQGVEEYNVRFGPRFEHLPDPIDVAQITTTSVVDLKRKYGVAEGRRIFLIYGHLSARKNVPTILAALQRLTHKERSQLTILICGEPEKGYDTTLFAAINEAEKKYPEVLFVKHFYFFAPAATNEVFKIADIVLVPYINFFSSSNILGLAAKYSKPLIASKLGVMGVLVSQYQLGITVAPHRAEAIADAMSNYLLQKNPVIDGSKYLQDYRSEVFCQKLLFSKE</sequence>
<protein>
    <recommendedName>
        <fullName evidence="1">Glycosyl transferase family 1 domain-containing protein</fullName>
    </recommendedName>
</protein>
<dbReference type="InterPro" id="IPR001296">
    <property type="entry name" value="Glyco_trans_1"/>
</dbReference>
<dbReference type="SUPFAM" id="SSF53756">
    <property type="entry name" value="UDP-Glycosyltransferase/glycogen phosphorylase"/>
    <property type="match status" value="1"/>
</dbReference>
<evidence type="ECO:0000313" key="2">
    <source>
        <dbReference type="EMBL" id="AXE19269.1"/>
    </source>
</evidence>
<name>A0A344TKU8_9BACT</name>
<dbReference type="PANTHER" id="PTHR12526:SF638">
    <property type="entry name" value="SPORE COAT PROTEIN SA"/>
    <property type="match status" value="1"/>
</dbReference>
<evidence type="ECO:0000259" key="1">
    <source>
        <dbReference type="Pfam" id="PF00534"/>
    </source>
</evidence>
<keyword evidence="3" id="KW-1185">Reference proteome</keyword>
<accession>A0A344TKU8</accession>
<dbReference type="AlphaFoldDB" id="A0A344TKU8"/>
<dbReference type="GO" id="GO:0016757">
    <property type="term" value="F:glycosyltransferase activity"/>
    <property type="evidence" value="ECO:0007669"/>
    <property type="project" value="InterPro"/>
</dbReference>
<dbReference type="OrthoDB" id="919017at2"/>
<feature type="domain" description="Glycosyl transferase family 1" evidence="1">
    <location>
        <begin position="214"/>
        <end position="374"/>
    </location>
</feature>
<proteinExistence type="predicted"/>